<evidence type="ECO:0000313" key="1">
    <source>
        <dbReference type="EMBL" id="TFK62034.1"/>
    </source>
</evidence>
<sequence length="387" mass="43273">MAGKFREQLGFGGPSHDAKWLALREYVCKMVARSVDLTVSLSLQAHQKQIASIADQICATCPTLFSPVHISIVLSRTRRAMLEQFIVSKANEMRYRRSLVQNPNPLPHTRFAPYPQPTMPQNHHSVGPIRVQSYLPLQAGHPFVRLTSPTPDPRRIVTQEIVKVETPVQAPINFESPLSHTLTYPTPRPLTTDGDEPVHPSSPSSSVAHSNPTSGSSEEDEESASGRSVSPLMLSPIDASEEVPEEVLEEASGQPGQRTPTPEPRRNVTPMISPSPRARVRQDSVSSVSSEEYEPQWIRVKSESVAQNEVHNFLASRNPPLSQLYPYLIAYGCTDMIHIKAMSRWPDDEIRVVVGKMMTVECEDASPTKPMDWDMFRHFLRETNASW</sequence>
<gene>
    <name evidence="1" type="ORF">BDN72DRAFT_849110</name>
</gene>
<dbReference type="Proteomes" id="UP000308600">
    <property type="component" value="Unassembled WGS sequence"/>
</dbReference>
<dbReference type="EMBL" id="ML208610">
    <property type="protein sequence ID" value="TFK62034.1"/>
    <property type="molecule type" value="Genomic_DNA"/>
</dbReference>
<accession>A0ACD3A8S0</accession>
<name>A0ACD3A8S0_9AGAR</name>
<proteinExistence type="predicted"/>
<evidence type="ECO:0000313" key="2">
    <source>
        <dbReference type="Proteomes" id="UP000308600"/>
    </source>
</evidence>
<organism evidence="1 2">
    <name type="scientific">Pluteus cervinus</name>
    <dbReference type="NCBI Taxonomy" id="181527"/>
    <lineage>
        <taxon>Eukaryota</taxon>
        <taxon>Fungi</taxon>
        <taxon>Dikarya</taxon>
        <taxon>Basidiomycota</taxon>
        <taxon>Agaricomycotina</taxon>
        <taxon>Agaricomycetes</taxon>
        <taxon>Agaricomycetidae</taxon>
        <taxon>Agaricales</taxon>
        <taxon>Pluteineae</taxon>
        <taxon>Pluteaceae</taxon>
        <taxon>Pluteus</taxon>
    </lineage>
</organism>
<protein>
    <submittedName>
        <fullName evidence="1">Uncharacterized protein</fullName>
    </submittedName>
</protein>
<keyword evidence="2" id="KW-1185">Reference proteome</keyword>
<reference evidence="1 2" key="1">
    <citation type="journal article" date="2019" name="Nat. Ecol. Evol.">
        <title>Megaphylogeny resolves global patterns of mushroom evolution.</title>
        <authorList>
            <person name="Varga T."/>
            <person name="Krizsan K."/>
            <person name="Foldi C."/>
            <person name="Dima B."/>
            <person name="Sanchez-Garcia M."/>
            <person name="Sanchez-Ramirez S."/>
            <person name="Szollosi G.J."/>
            <person name="Szarkandi J.G."/>
            <person name="Papp V."/>
            <person name="Albert L."/>
            <person name="Andreopoulos W."/>
            <person name="Angelini C."/>
            <person name="Antonin V."/>
            <person name="Barry K.W."/>
            <person name="Bougher N.L."/>
            <person name="Buchanan P."/>
            <person name="Buyck B."/>
            <person name="Bense V."/>
            <person name="Catcheside P."/>
            <person name="Chovatia M."/>
            <person name="Cooper J."/>
            <person name="Damon W."/>
            <person name="Desjardin D."/>
            <person name="Finy P."/>
            <person name="Geml J."/>
            <person name="Haridas S."/>
            <person name="Hughes K."/>
            <person name="Justo A."/>
            <person name="Karasinski D."/>
            <person name="Kautmanova I."/>
            <person name="Kiss B."/>
            <person name="Kocsube S."/>
            <person name="Kotiranta H."/>
            <person name="LaButti K.M."/>
            <person name="Lechner B.E."/>
            <person name="Liimatainen K."/>
            <person name="Lipzen A."/>
            <person name="Lukacs Z."/>
            <person name="Mihaltcheva S."/>
            <person name="Morgado L.N."/>
            <person name="Niskanen T."/>
            <person name="Noordeloos M.E."/>
            <person name="Ohm R.A."/>
            <person name="Ortiz-Santana B."/>
            <person name="Ovrebo C."/>
            <person name="Racz N."/>
            <person name="Riley R."/>
            <person name="Savchenko A."/>
            <person name="Shiryaev A."/>
            <person name="Soop K."/>
            <person name="Spirin V."/>
            <person name="Szebenyi C."/>
            <person name="Tomsovsky M."/>
            <person name="Tulloss R.E."/>
            <person name="Uehling J."/>
            <person name="Grigoriev I.V."/>
            <person name="Vagvolgyi C."/>
            <person name="Papp T."/>
            <person name="Martin F.M."/>
            <person name="Miettinen O."/>
            <person name="Hibbett D.S."/>
            <person name="Nagy L.G."/>
        </authorList>
    </citation>
    <scope>NUCLEOTIDE SEQUENCE [LARGE SCALE GENOMIC DNA]</scope>
    <source>
        <strain evidence="1 2">NL-1719</strain>
    </source>
</reference>